<dbReference type="EMBL" id="JAJFAZ020000004">
    <property type="protein sequence ID" value="KAI5335751.1"/>
    <property type="molecule type" value="Genomic_DNA"/>
</dbReference>
<evidence type="ECO:0000313" key="1">
    <source>
        <dbReference type="EMBL" id="KAI5335751.1"/>
    </source>
</evidence>
<dbReference type="AlphaFoldDB" id="A0AAD4Z7U1"/>
<sequence>MVVYHLKEIFFFGQSSSRQQLYQSLAQHTVLCLRRQKTPSSSSFFSLFKSRRPRRGGDELAISALVVEESYKSVGKVWHSVEDRGRWVAEPGIDDKAAAFIDRIHKKIASESDVQPQLSVNPTGNA</sequence>
<dbReference type="PANTHER" id="PTHR33511">
    <property type="entry name" value="OS06G0632400 PROTEIN"/>
    <property type="match status" value="1"/>
</dbReference>
<comment type="caution">
    <text evidence="1">The sequence shown here is derived from an EMBL/GenBank/DDBJ whole genome shotgun (WGS) entry which is preliminary data.</text>
</comment>
<dbReference type="Proteomes" id="UP001054821">
    <property type="component" value="Chromosome 4"/>
</dbReference>
<keyword evidence="2" id="KW-1185">Reference proteome</keyword>
<evidence type="ECO:0000313" key="2">
    <source>
        <dbReference type="Proteomes" id="UP001054821"/>
    </source>
</evidence>
<proteinExistence type="predicted"/>
<reference evidence="1 2" key="1">
    <citation type="journal article" date="2022" name="G3 (Bethesda)">
        <title>Whole-genome sequence and methylome profiling of the almond [Prunus dulcis (Mill.) D.A. Webb] cultivar 'Nonpareil'.</title>
        <authorList>
            <person name="D'Amico-Willman K.M."/>
            <person name="Ouma W.Z."/>
            <person name="Meulia T."/>
            <person name="Sideli G.M."/>
            <person name="Gradziel T.M."/>
            <person name="Fresnedo-Ramirez J."/>
        </authorList>
    </citation>
    <scope>NUCLEOTIDE SEQUENCE [LARGE SCALE GENOMIC DNA]</scope>
    <source>
        <strain evidence="1">Clone GOH B32 T37-40</strain>
    </source>
</reference>
<accession>A0AAD4Z7U1</accession>
<gene>
    <name evidence="1" type="ORF">L3X38_025885</name>
</gene>
<protein>
    <submittedName>
        <fullName evidence="1">Uncharacterized protein</fullName>
    </submittedName>
</protein>
<organism evidence="1 2">
    <name type="scientific">Prunus dulcis</name>
    <name type="common">Almond</name>
    <name type="synonym">Amygdalus dulcis</name>
    <dbReference type="NCBI Taxonomy" id="3755"/>
    <lineage>
        <taxon>Eukaryota</taxon>
        <taxon>Viridiplantae</taxon>
        <taxon>Streptophyta</taxon>
        <taxon>Embryophyta</taxon>
        <taxon>Tracheophyta</taxon>
        <taxon>Spermatophyta</taxon>
        <taxon>Magnoliopsida</taxon>
        <taxon>eudicotyledons</taxon>
        <taxon>Gunneridae</taxon>
        <taxon>Pentapetalae</taxon>
        <taxon>rosids</taxon>
        <taxon>fabids</taxon>
        <taxon>Rosales</taxon>
        <taxon>Rosaceae</taxon>
        <taxon>Amygdaloideae</taxon>
        <taxon>Amygdaleae</taxon>
        <taxon>Prunus</taxon>
    </lineage>
</organism>
<name>A0AAD4Z7U1_PRUDU</name>